<dbReference type="PANTHER" id="PTHR11439:SF511">
    <property type="match status" value="1"/>
</dbReference>
<dbReference type="InterPro" id="IPR013103">
    <property type="entry name" value="RVT_2"/>
</dbReference>
<organism evidence="2 3">
    <name type="scientific">Hibiscus syriacus</name>
    <name type="common">Rose of Sharon</name>
    <dbReference type="NCBI Taxonomy" id="106335"/>
    <lineage>
        <taxon>Eukaryota</taxon>
        <taxon>Viridiplantae</taxon>
        <taxon>Streptophyta</taxon>
        <taxon>Embryophyta</taxon>
        <taxon>Tracheophyta</taxon>
        <taxon>Spermatophyta</taxon>
        <taxon>Magnoliopsida</taxon>
        <taxon>eudicotyledons</taxon>
        <taxon>Gunneridae</taxon>
        <taxon>Pentapetalae</taxon>
        <taxon>rosids</taxon>
        <taxon>malvids</taxon>
        <taxon>Malvales</taxon>
        <taxon>Malvaceae</taxon>
        <taxon>Malvoideae</taxon>
        <taxon>Hibiscus</taxon>
    </lineage>
</organism>
<accession>A0A6A3ACD6</accession>
<dbReference type="SUPFAM" id="SSF56672">
    <property type="entry name" value="DNA/RNA polymerases"/>
    <property type="match status" value="1"/>
</dbReference>
<evidence type="ECO:0000313" key="3">
    <source>
        <dbReference type="Proteomes" id="UP000436088"/>
    </source>
</evidence>
<proteinExistence type="predicted"/>
<gene>
    <name evidence="2" type="ORF">F3Y22_tig00110528pilonHSYRG00347</name>
</gene>
<dbReference type="Proteomes" id="UP000436088">
    <property type="component" value="Unassembled WGS sequence"/>
</dbReference>
<keyword evidence="3" id="KW-1185">Reference proteome</keyword>
<evidence type="ECO:0000313" key="2">
    <source>
        <dbReference type="EMBL" id="KAE8701666.1"/>
    </source>
</evidence>
<dbReference type="InterPro" id="IPR043502">
    <property type="entry name" value="DNA/RNA_pol_sf"/>
</dbReference>
<sequence length="406" mass="45413">MSDISPNSVSQQSASSLSFNDLCHAVIGAESPALVTSPSSSVLVPVGHVIRKSSRVSKPPLCYNDVVKHPLWVNAMQEEIQALELNNTWCVVPFPPGKVPIRYKWLYKVKFQSNGEVERYKARLVAKGYNQREGVDFVETFSPVAKLVTIRTVLALASLQHWSLFQMDVYNSFLQGNLLEEVYMQLPQGFYSQGENMVCRLQKSIYGLKQASRQWSMRLTEALATAGYFMQQPKRSHLEAALRVVKYIKKKPGQGILLSSAGQYQLSAFCDADWAACLMTKRSVTGFCVKLGNSLISWKSKKKNTIARSSAEAEYRGMAMVATEIVWLKGLLVKLGVKDLQPTKLYCDSKATLQITASPVFHERTKHIEIDCHFIREKIQEGVICTEYVSSANQLANILTKALGTQ</sequence>
<dbReference type="AlphaFoldDB" id="A0A6A3ACD6"/>
<dbReference type="Pfam" id="PF07727">
    <property type="entry name" value="RVT_2"/>
    <property type="match status" value="1"/>
</dbReference>
<feature type="domain" description="Reverse transcriptase Ty1/copia-type" evidence="1">
    <location>
        <begin position="86"/>
        <end position="228"/>
    </location>
</feature>
<comment type="caution">
    <text evidence="2">The sequence shown here is derived from an EMBL/GenBank/DDBJ whole genome shotgun (WGS) entry which is preliminary data.</text>
</comment>
<dbReference type="PANTHER" id="PTHR11439">
    <property type="entry name" value="GAG-POL-RELATED RETROTRANSPOSON"/>
    <property type="match status" value="1"/>
</dbReference>
<dbReference type="EMBL" id="VEPZ02001019">
    <property type="protein sequence ID" value="KAE8701666.1"/>
    <property type="molecule type" value="Genomic_DNA"/>
</dbReference>
<evidence type="ECO:0000259" key="1">
    <source>
        <dbReference type="Pfam" id="PF07727"/>
    </source>
</evidence>
<reference evidence="2" key="1">
    <citation type="submission" date="2019-09" db="EMBL/GenBank/DDBJ databases">
        <title>Draft genome information of white flower Hibiscus syriacus.</title>
        <authorList>
            <person name="Kim Y.-M."/>
        </authorList>
    </citation>
    <scope>NUCLEOTIDE SEQUENCE [LARGE SCALE GENOMIC DNA]</scope>
    <source>
        <strain evidence="2">YM2019G1</strain>
    </source>
</reference>
<name>A0A6A3ACD6_HIBSY</name>
<protein>
    <recommendedName>
        <fullName evidence="1">Reverse transcriptase Ty1/copia-type domain-containing protein</fullName>
    </recommendedName>
</protein>
<dbReference type="CDD" id="cd09272">
    <property type="entry name" value="RNase_HI_RT_Ty1"/>
    <property type="match status" value="1"/>
</dbReference>